<dbReference type="Pfam" id="PF00768">
    <property type="entry name" value="Peptidase_S11"/>
    <property type="match status" value="1"/>
</dbReference>
<evidence type="ECO:0000256" key="12">
    <source>
        <dbReference type="ARBA" id="ARBA00034000"/>
    </source>
</evidence>
<dbReference type="Pfam" id="PF07943">
    <property type="entry name" value="PBP5_C"/>
    <property type="match status" value="1"/>
</dbReference>
<comment type="caution">
    <text evidence="16">The sequence shown here is derived from an EMBL/GenBank/DDBJ whole genome shotgun (WGS) entry which is preliminary data.</text>
</comment>
<protein>
    <recommendedName>
        <fullName evidence="4">serine-type D-Ala-D-Ala carboxypeptidase</fullName>
        <ecNumber evidence="4">3.4.16.4</ecNumber>
    </recommendedName>
</protein>
<keyword evidence="7 14" id="KW-0732">Signal</keyword>
<evidence type="ECO:0000256" key="2">
    <source>
        <dbReference type="ARBA" id="ARBA00004752"/>
    </source>
</evidence>
<keyword evidence="9" id="KW-0133">Cell shape</keyword>
<dbReference type="InterPro" id="IPR037167">
    <property type="entry name" value="Peptidase_S11_C_sf"/>
</dbReference>
<dbReference type="InterPro" id="IPR015956">
    <property type="entry name" value="Peniciliin-bd_prot_C_sf"/>
</dbReference>
<feature type="chain" id="PRO_5046046978" description="serine-type D-Ala-D-Ala carboxypeptidase" evidence="14">
    <location>
        <begin position="26"/>
        <end position="417"/>
    </location>
</feature>
<comment type="pathway">
    <text evidence="2">Cell wall biogenesis; peptidoglycan biosynthesis.</text>
</comment>
<comment type="catalytic activity">
    <reaction evidence="12">
        <text>Preferential cleavage: (Ac)2-L-Lys-D-Ala-|-D-Ala. Also transpeptidation of peptidyl-alanyl moieties that are N-acyl substituents of D-alanine.</text>
        <dbReference type="EC" id="3.4.16.4"/>
    </reaction>
</comment>
<dbReference type="InterPro" id="IPR012907">
    <property type="entry name" value="Peptidase_S11_C"/>
</dbReference>
<evidence type="ECO:0000256" key="10">
    <source>
        <dbReference type="ARBA" id="ARBA00022984"/>
    </source>
</evidence>
<sequence>MFKKVMIRVTLIFGLLLGSTAPTLAATTVDAKAGLAVDAQSGQILFDQNGSKVLPIGSMTKLLTVYLTLNAIKQGKISWDTQVPVSSLAYKLTKNTELTNVPLTENSKYSVRDLYDAALVQSANSAAMLLGDAFAGSQTAAVKQMRAQLQKWGINDAQIVNLSGLNNSYLDGDIYPGSTKTDENKMSAQDMALVAQHLLKAFPEVLNTTKQTSMAFAKGTSSATTLKTWNYMLPGQAAADTNLAVDGLKTGTTDLAGACFTGTVKKDGRRIITVVMHANQNDTNANARFIETAKIMNSVYNTQSYQTLAKGTAPSNQARLPVKLGTQTNTSVGLAATVGFWLPKTQHAKLNYKVTTKTPLSAPVTAGQKVGTARLKTAVALRYLPGQTPKAVEITAQKSISKLAGFALFKAQIADFF</sequence>
<gene>
    <name evidence="16" type="ORF">ACFQZ7_07015</name>
</gene>
<dbReference type="GO" id="GO:0016787">
    <property type="term" value="F:hydrolase activity"/>
    <property type="evidence" value="ECO:0007669"/>
    <property type="project" value="UniProtKB-KW"/>
</dbReference>
<evidence type="ECO:0000256" key="3">
    <source>
        <dbReference type="ARBA" id="ARBA00007164"/>
    </source>
</evidence>
<dbReference type="RefSeq" id="WP_223877091.1">
    <property type="nucleotide sequence ID" value="NZ_BJDN01000042.1"/>
</dbReference>
<evidence type="ECO:0000256" key="13">
    <source>
        <dbReference type="RuleBase" id="RU004016"/>
    </source>
</evidence>
<keyword evidence="10" id="KW-0573">Peptidoglycan synthesis</keyword>
<proteinExistence type="inferred from homology"/>
<dbReference type="EMBL" id="JBHTIO010000034">
    <property type="protein sequence ID" value="MFD0897488.1"/>
    <property type="molecule type" value="Genomic_DNA"/>
</dbReference>
<keyword evidence="5" id="KW-0121">Carboxypeptidase</keyword>
<keyword evidence="8 16" id="KW-0378">Hydrolase</keyword>
<dbReference type="PRINTS" id="PR00725">
    <property type="entry name" value="DADACBPTASE1"/>
</dbReference>
<dbReference type="SUPFAM" id="SSF69189">
    <property type="entry name" value="Penicillin-binding protein associated domain"/>
    <property type="match status" value="1"/>
</dbReference>
<evidence type="ECO:0000256" key="4">
    <source>
        <dbReference type="ARBA" id="ARBA00012448"/>
    </source>
</evidence>
<evidence type="ECO:0000313" key="16">
    <source>
        <dbReference type="EMBL" id="MFD0897488.1"/>
    </source>
</evidence>
<feature type="signal peptide" evidence="14">
    <location>
        <begin position="1"/>
        <end position="25"/>
    </location>
</feature>
<keyword evidence="17" id="KW-1185">Reference proteome</keyword>
<dbReference type="SUPFAM" id="SSF56601">
    <property type="entry name" value="beta-lactamase/transpeptidase-like"/>
    <property type="match status" value="1"/>
</dbReference>
<dbReference type="Gene3D" id="2.60.410.10">
    <property type="entry name" value="D-Ala-D-Ala carboxypeptidase, C-terminal domain"/>
    <property type="match status" value="1"/>
</dbReference>
<evidence type="ECO:0000256" key="6">
    <source>
        <dbReference type="ARBA" id="ARBA00022670"/>
    </source>
</evidence>
<accession>A0ABW3EAY9</accession>
<evidence type="ECO:0000256" key="5">
    <source>
        <dbReference type="ARBA" id="ARBA00022645"/>
    </source>
</evidence>
<evidence type="ECO:0000256" key="8">
    <source>
        <dbReference type="ARBA" id="ARBA00022801"/>
    </source>
</evidence>
<dbReference type="SMART" id="SM00936">
    <property type="entry name" value="PBP5_C"/>
    <property type="match status" value="1"/>
</dbReference>
<dbReference type="InterPro" id="IPR012338">
    <property type="entry name" value="Beta-lactam/transpept-like"/>
</dbReference>
<keyword evidence="6" id="KW-0645">Protease</keyword>
<dbReference type="Proteomes" id="UP001597104">
    <property type="component" value="Unassembled WGS sequence"/>
</dbReference>
<reference evidence="17" key="1">
    <citation type="journal article" date="2019" name="Int. J. Syst. Evol. Microbiol.">
        <title>The Global Catalogue of Microorganisms (GCM) 10K type strain sequencing project: providing services to taxonomists for standard genome sequencing and annotation.</title>
        <authorList>
            <consortium name="The Broad Institute Genomics Platform"/>
            <consortium name="The Broad Institute Genome Sequencing Center for Infectious Disease"/>
            <person name="Wu L."/>
            <person name="Ma J."/>
        </authorList>
    </citation>
    <scope>NUCLEOTIDE SEQUENCE [LARGE SCALE GENOMIC DNA]</scope>
    <source>
        <strain evidence="17">CCM 8925</strain>
    </source>
</reference>
<name>A0ABW3EAY9_9LACO</name>
<evidence type="ECO:0000256" key="9">
    <source>
        <dbReference type="ARBA" id="ARBA00022960"/>
    </source>
</evidence>
<comment type="similarity">
    <text evidence="3 13">Belongs to the peptidase S11 family.</text>
</comment>
<dbReference type="EC" id="3.4.16.4" evidence="4"/>
<dbReference type="InterPro" id="IPR018044">
    <property type="entry name" value="Peptidase_S11"/>
</dbReference>
<dbReference type="PANTHER" id="PTHR21581">
    <property type="entry name" value="D-ALANYL-D-ALANINE CARBOXYPEPTIDASE"/>
    <property type="match status" value="1"/>
</dbReference>
<comment type="function">
    <text evidence="1">Removes C-terminal D-alanyl residues from sugar-peptide cell wall precursors.</text>
</comment>
<keyword evidence="11" id="KW-0961">Cell wall biogenesis/degradation</keyword>
<evidence type="ECO:0000256" key="7">
    <source>
        <dbReference type="ARBA" id="ARBA00022729"/>
    </source>
</evidence>
<organism evidence="16 17">
    <name type="scientific">Loigolactobacillus binensis</name>
    <dbReference type="NCBI Taxonomy" id="2559922"/>
    <lineage>
        <taxon>Bacteria</taxon>
        <taxon>Bacillati</taxon>
        <taxon>Bacillota</taxon>
        <taxon>Bacilli</taxon>
        <taxon>Lactobacillales</taxon>
        <taxon>Lactobacillaceae</taxon>
        <taxon>Loigolactobacillus</taxon>
    </lineage>
</organism>
<dbReference type="PANTHER" id="PTHR21581:SF11">
    <property type="entry name" value="D-ALANYL-D-ALANINE CARBOXYPEPTIDASE DACA"/>
    <property type="match status" value="1"/>
</dbReference>
<evidence type="ECO:0000256" key="11">
    <source>
        <dbReference type="ARBA" id="ARBA00023316"/>
    </source>
</evidence>
<evidence type="ECO:0000313" key="17">
    <source>
        <dbReference type="Proteomes" id="UP001597104"/>
    </source>
</evidence>
<feature type="domain" description="Peptidase S11 D-Ala-D-Ala carboxypeptidase A C-terminal" evidence="15">
    <location>
        <begin position="302"/>
        <end position="402"/>
    </location>
</feature>
<dbReference type="Gene3D" id="3.40.710.10">
    <property type="entry name" value="DD-peptidase/beta-lactamase superfamily"/>
    <property type="match status" value="1"/>
</dbReference>
<dbReference type="InterPro" id="IPR001967">
    <property type="entry name" value="Peptidase_S11_N"/>
</dbReference>
<evidence type="ECO:0000256" key="14">
    <source>
        <dbReference type="SAM" id="SignalP"/>
    </source>
</evidence>
<evidence type="ECO:0000259" key="15">
    <source>
        <dbReference type="SMART" id="SM00936"/>
    </source>
</evidence>
<evidence type="ECO:0000256" key="1">
    <source>
        <dbReference type="ARBA" id="ARBA00003217"/>
    </source>
</evidence>